<accession>A0A9D2P5W3</accession>
<protein>
    <submittedName>
        <fullName evidence="3">Uncharacterized protein</fullName>
    </submittedName>
</protein>
<keyword evidence="2" id="KW-0812">Transmembrane</keyword>
<feature type="transmembrane region" description="Helical" evidence="2">
    <location>
        <begin position="84"/>
        <end position="104"/>
    </location>
</feature>
<gene>
    <name evidence="3" type="ORF">H9756_07170</name>
</gene>
<feature type="transmembrane region" description="Helical" evidence="2">
    <location>
        <begin position="219"/>
        <end position="238"/>
    </location>
</feature>
<dbReference type="Proteomes" id="UP000823895">
    <property type="component" value="Unassembled WGS sequence"/>
</dbReference>
<reference evidence="3" key="2">
    <citation type="submission" date="2021-04" db="EMBL/GenBank/DDBJ databases">
        <authorList>
            <person name="Gilroy R."/>
        </authorList>
    </citation>
    <scope>NUCLEOTIDE SEQUENCE</scope>
    <source>
        <strain evidence="3">CHK165-2605</strain>
    </source>
</reference>
<organism evidence="3 4">
    <name type="scientific">Candidatus Mediterraneibacter gallistercoris</name>
    <dbReference type="NCBI Taxonomy" id="2838671"/>
    <lineage>
        <taxon>Bacteria</taxon>
        <taxon>Bacillati</taxon>
        <taxon>Bacillota</taxon>
        <taxon>Clostridia</taxon>
        <taxon>Lachnospirales</taxon>
        <taxon>Lachnospiraceae</taxon>
        <taxon>Mediterraneibacter</taxon>
    </lineage>
</organism>
<feature type="transmembrane region" description="Helical" evidence="2">
    <location>
        <begin position="50"/>
        <end position="78"/>
    </location>
</feature>
<evidence type="ECO:0000313" key="4">
    <source>
        <dbReference type="Proteomes" id="UP000823895"/>
    </source>
</evidence>
<comment type="caution">
    <text evidence="3">The sequence shown here is derived from an EMBL/GenBank/DDBJ whole genome shotgun (WGS) entry which is preliminary data.</text>
</comment>
<feature type="compositionally biased region" description="Basic and acidic residues" evidence="1">
    <location>
        <begin position="357"/>
        <end position="371"/>
    </location>
</feature>
<dbReference type="EMBL" id="DWWI01000154">
    <property type="protein sequence ID" value="HJC43445.1"/>
    <property type="molecule type" value="Genomic_DNA"/>
</dbReference>
<reference evidence="3" key="1">
    <citation type="journal article" date="2021" name="PeerJ">
        <title>Extensive microbial diversity within the chicken gut microbiome revealed by metagenomics and culture.</title>
        <authorList>
            <person name="Gilroy R."/>
            <person name="Ravi A."/>
            <person name="Getino M."/>
            <person name="Pursley I."/>
            <person name="Horton D.L."/>
            <person name="Alikhan N.F."/>
            <person name="Baker D."/>
            <person name="Gharbi K."/>
            <person name="Hall N."/>
            <person name="Watson M."/>
            <person name="Adriaenssens E.M."/>
            <person name="Foster-Nyarko E."/>
            <person name="Jarju S."/>
            <person name="Secka A."/>
            <person name="Antonio M."/>
            <person name="Oren A."/>
            <person name="Chaudhuri R.R."/>
            <person name="La Ragione R."/>
            <person name="Hildebrand F."/>
            <person name="Pallen M.J."/>
        </authorList>
    </citation>
    <scope>NUCLEOTIDE SEQUENCE</scope>
    <source>
        <strain evidence="3">CHK165-2605</strain>
    </source>
</reference>
<evidence type="ECO:0000256" key="2">
    <source>
        <dbReference type="SAM" id="Phobius"/>
    </source>
</evidence>
<keyword evidence="2" id="KW-1133">Transmembrane helix</keyword>
<feature type="region of interest" description="Disordered" evidence="1">
    <location>
        <begin position="303"/>
        <end position="371"/>
    </location>
</feature>
<name>A0A9D2P5W3_9FIRM</name>
<proteinExistence type="predicted"/>
<feature type="transmembrane region" description="Helical" evidence="2">
    <location>
        <begin position="111"/>
        <end position="136"/>
    </location>
</feature>
<feature type="compositionally biased region" description="Basic and acidic residues" evidence="1">
    <location>
        <begin position="311"/>
        <end position="349"/>
    </location>
</feature>
<dbReference type="AlphaFoldDB" id="A0A9D2P5W3"/>
<feature type="transmembrane region" description="Helical" evidence="2">
    <location>
        <begin position="190"/>
        <end position="207"/>
    </location>
</feature>
<feature type="transmembrane region" description="Helical" evidence="2">
    <location>
        <begin position="244"/>
        <end position="268"/>
    </location>
</feature>
<sequence length="371" mass="40813">MSNLLVLRERLKKTYAAYSIYILKVLQFLLGLILFGAINSNIGFMKLASSMFCTAGLAVICTFLPMTIMVLAATVLVLVHFYALSMPIAAVSLVIFLIMYIFYFRFTPDKAWLVLISALAFGMKIPFVIPVIFGLLGTPVWIVPAACGTIAYYMLHFVKASSAALQSAGAESMYESLISFTRQVIASREMWLMVMTIVIATLVVNTVRTRSVDHAWKIASAAGAVVCIVVASAGNIALNLNYSYVIIIASAALGIVIGLLLEVMFFSVDYSRTEHIQFEDDEYYYYVKAVPKIGVPVPEKTVKHITGQQTEEGKVPEQNESGESGRENDTGRAQTKSEKSGGLKDRTTDEILLTRSLSKELGLDQEDKTTE</sequence>
<keyword evidence="2" id="KW-0472">Membrane</keyword>
<feature type="transmembrane region" description="Helical" evidence="2">
    <location>
        <begin position="15"/>
        <end position="38"/>
    </location>
</feature>
<evidence type="ECO:0000313" key="3">
    <source>
        <dbReference type="EMBL" id="HJC43445.1"/>
    </source>
</evidence>
<evidence type="ECO:0000256" key="1">
    <source>
        <dbReference type="SAM" id="MobiDB-lite"/>
    </source>
</evidence>